<protein>
    <submittedName>
        <fullName evidence="1">DUF2256 domain-containing protein</fullName>
    </submittedName>
</protein>
<dbReference type="PANTHER" id="PTHR37463">
    <property type="entry name" value="GSL3115 PROTEIN"/>
    <property type="match status" value="1"/>
</dbReference>
<organism evidence="1 2">
    <name type="scientific">Cognatishimia coralii</name>
    <dbReference type="NCBI Taxonomy" id="3083254"/>
    <lineage>
        <taxon>Bacteria</taxon>
        <taxon>Pseudomonadati</taxon>
        <taxon>Pseudomonadota</taxon>
        <taxon>Alphaproteobacteria</taxon>
        <taxon>Rhodobacterales</taxon>
        <taxon>Paracoccaceae</taxon>
        <taxon>Cognatishimia</taxon>
    </lineage>
</organism>
<dbReference type="EMBL" id="JBBGAZ010000001">
    <property type="protein sequence ID" value="MEJ5217398.1"/>
    <property type="molecule type" value="Genomic_DNA"/>
</dbReference>
<dbReference type="RefSeq" id="WP_339402401.1">
    <property type="nucleotide sequence ID" value="NZ_JBBGAZ010000001.1"/>
</dbReference>
<accession>A0ABU8QD88</accession>
<evidence type="ECO:0000313" key="2">
    <source>
        <dbReference type="Proteomes" id="UP001368270"/>
    </source>
</evidence>
<dbReference type="Pfam" id="PF10013">
    <property type="entry name" value="DUF2256"/>
    <property type="match status" value="1"/>
</dbReference>
<dbReference type="Proteomes" id="UP001368270">
    <property type="component" value="Unassembled WGS sequence"/>
</dbReference>
<evidence type="ECO:0000313" key="1">
    <source>
        <dbReference type="EMBL" id="MEJ5217398.1"/>
    </source>
</evidence>
<proteinExistence type="predicted"/>
<gene>
    <name evidence="1" type="ORF">WG622_04050</name>
</gene>
<reference evidence="1 2" key="1">
    <citation type="submission" date="2024-03" db="EMBL/GenBank/DDBJ databases">
        <title>Cognatishimia coralii sp. nov., a marine bacterium isolated from coral surrounding seawater.</title>
        <authorList>
            <person name="Liu X."/>
            <person name="Liu S."/>
            <person name="Sun H."/>
            <person name="Zhang Y."/>
        </authorList>
    </citation>
    <scope>NUCLEOTIDE SEQUENCE [LARGE SCALE GENOMIC DNA]</scope>
    <source>
        <strain evidence="1 2">D5M38</strain>
    </source>
</reference>
<keyword evidence="2" id="KW-1185">Reference proteome</keyword>
<dbReference type="PANTHER" id="PTHR37463:SF1">
    <property type="entry name" value="DUF2256 DOMAIN-CONTAINING PROTEIN"/>
    <property type="match status" value="1"/>
</dbReference>
<comment type="caution">
    <text evidence="1">The sequence shown here is derived from an EMBL/GenBank/DDBJ whole genome shotgun (WGS) entry which is preliminary data.</text>
</comment>
<dbReference type="InterPro" id="IPR017136">
    <property type="entry name" value="UCP037205"/>
</dbReference>
<name>A0ABU8QD88_9RHOB</name>
<sequence>MPCQPTPRVSLRLWKTMKKSELPQKTCPVCKRPFLWRKKWKKDWDNVRYCSEKCRRQRSSHIGDDE</sequence>